<name>A0ABN9X9B4_9DINO</name>
<proteinExistence type="predicted"/>
<reference evidence="2" key="1">
    <citation type="submission" date="2023-10" db="EMBL/GenBank/DDBJ databases">
        <authorList>
            <person name="Chen Y."/>
            <person name="Shah S."/>
            <person name="Dougan E. K."/>
            <person name="Thang M."/>
            <person name="Chan C."/>
        </authorList>
    </citation>
    <scope>NUCLEOTIDE SEQUENCE [LARGE SCALE GENOMIC DNA]</scope>
</reference>
<sequence>MTLRRLFALALPAAAGGVTLSLSGQRQEVLLQDEETSPPAAALAEDDAPGPLAMQLGHSSGEALVRSTAVGTLVQALQSGELDGNPSERLDAILKLGDQLTSESWLASGPEALQALKGKFFKRDDLKAKVQLMCHLDGDCSFQQGSLLFCEALQLAASQEKLGDLATLEKLINATTMSTRFYGVDTVTQSALIARWDKEVEWVPRFMSTVSRVSGAFKSLRQRINVTPDFRELVKDTCAELSSIRPKCLDRASDGAFCQALGQAAAVNLGPLEASRRLGEVLMTI</sequence>
<feature type="chain" id="PRO_5046690731" evidence="1">
    <location>
        <begin position="18"/>
        <end position="285"/>
    </location>
</feature>
<evidence type="ECO:0000313" key="2">
    <source>
        <dbReference type="EMBL" id="CAK0894806.1"/>
    </source>
</evidence>
<accession>A0ABN9X9B4</accession>
<organism evidence="2 3">
    <name type="scientific">Prorocentrum cordatum</name>
    <dbReference type="NCBI Taxonomy" id="2364126"/>
    <lineage>
        <taxon>Eukaryota</taxon>
        <taxon>Sar</taxon>
        <taxon>Alveolata</taxon>
        <taxon>Dinophyceae</taxon>
        <taxon>Prorocentrales</taxon>
        <taxon>Prorocentraceae</taxon>
        <taxon>Prorocentrum</taxon>
    </lineage>
</organism>
<evidence type="ECO:0000256" key="1">
    <source>
        <dbReference type="SAM" id="SignalP"/>
    </source>
</evidence>
<feature type="signal peptide" evidence="1">
    <location>
        <begin position="1"/>
        <end position="17"/>
    </location>
</feature>
<dbReference type="EMBL" id="CAUYUJ010019949">
    <property type="protein sequence ID" value="CAK0894806.1"/>
    <property type="molecule type" value="Genomic_DNA"/>
</dbReference>
<keyword evidence="3" id="KW-1185">Reference proteome</keyword>
<evidence type="ECO:0000313" key="3">
    <source>
        <dbReference type="Proteomes" id="UP001189429"/>
    </source>
</evidence>
<dbReference type="Proteomes" id="UP001189429">
    <property type="component" value="Unassembled WGS sequence"/>
</dbReference>
<comment type="caution">
    <text evidence="2">The sequence shown here is derived from an EMBL/GenBank/DDBJ whole genome shotgun (WGS) entry which is preliminary data.</text>
</comment>
<keyword evidence="1" id="KW-0732">Signal</keyword>
<gene>
    <name evidence="2" type="ORF">PCOR1329_LOCUS73748</name>
</gene>
<protein>
    <submittedName>
        <fullName evidence="2">Uncharacterized protein</fullName>
    </submittedName>
</protein>